<dbReference type="EMBL" id="VLLL01000008">
    <property type="protein sequence ID" value="TWJ08240.1"/>
    <property type="molecule type" value="Genomic_DNA"/>
</dbReference>
<feature type="transmembrane region" description="Helical" evidence="1">
    <location>
        <begin position="41"/>
        <end position="60"/>
    </location>
</feature>
<dbReference type="Pfam" id="PF10861">
    <property type="entry name" value="DUF2784"/>
    <property type="match status" value="1"/>
</dbReference>
<accession>A0A562URK0</accession>
<evidence type="ECO:0000313" key="3">
    <source>
        <dbReference type="Proteomes" id="UP000321617"/>
    </source>
</evidence>
<keyword evidence="1" id="KW-0812">Transmembrane</keyword>
<feature type="transmembrane region" description="Helical" evidence="1">
    <location>
        <begin position="12"/>
        <end position="29"/>
    </location>
</feature>
<proteinExistence type="predicted"/>
<feature type="transmembrane region" description="Helical" evidence="1">
    <location>
        <begin position="94"/>
        <end position="113"/>
    </location>
</feature>
<sequence length="123" mass="14313">MLWRILSDITMVVHFLVLAYLVVGGFLAWRWPRMWFPHLAMALWGLAAIMFPVICPLTYLENLFRDRAGQNSLDPGGFIDQYLTDVVYPGEHLILVRWIVVAVIAVSWAGAWWRWRRRTGAAR</sequence>
<organism evidence="2 3">
    <name type="scientific">Stackebrandtia albiflava</name>
    <dbReference type="NCBI Taxonomy" id="406432"/>
    <lineage>
        <taxon>Bacteria</taxon>
        <taxon>Bacillati</taxon>
        <taxon>Actinomycetota</taxon>
        <taxon>Actinomycetes</taxon>
        <taxon>Glycomycetales</taxon>
        <taxon>Glycomycetaceae</taxon>
        <taxon>Stackebrandtia</taxon>
    </lineage>
</organism>
<protein>
    <submittedName>
        <fullName evidence="2">Uncharacterized protein DUF2784</fullName>
    </submittedName>
</protein>
<evidence type="ECO:0000256" key="1">
    <source>
        <dbReference type="SAM" id="Phobius"/>
    </source>
</evidence>
<dbReference type="RefSeq" id="WP_147142606.1">
    <property type="nucleotide sequence ID" value="NZ_BAABIJ010000004.1"/>
</dbReference>
<keyword evidence="1" id="KW-0472">Membrane</keyword>
<name>A0A562URK0_9ACTN</name>
<keyword evidence="3" id="KW-1185">Reference proteome</keyword>
<dbReference type="Proteomes" id="UP000321617">
    <property type="component" value="Unassembled WGS sequence"/>
</dbReference>
<comment type="caution">
    <text evidence="2">The sequence shown here is derived from an EMBL/GenBank/DDBJ whole genome shotgun (WGS) entry which is preliminary data.</text>
</comment>
<dbReference type="AlphaFoldDB" id="A0A562URK0"/>
<dbReference type="InterPro" id="IPR021218">
    <property type="entry name" value="DUF2784"/>
</dbReference>
<gene>
    <name evidence="2" type="ORF">LX16_4465</name>
</gene>
<dbReference type="OrthoDB" id="370375at2"/>
<keyword evidence="1" id="KW-1133">Transmembrane helix</keyword>
<reference evidence="2 3" key="1">
    <citation type="journal article" date="2013" name="Stand. Genomic Sci.">
        <title>Genomic Encyclopedia of Type Strains, Phase I: The one thousand microbial genomes (KMG-I) project.</title>
        <authorList>
            <person name="Kyrpides N.C."/>
            <person name="Woyke T."/>
            <person name="Eisen J.A."/>
            <person name="Garrity G."/>
            <person name="Lilburn T.G."/>
            <person name="Beck B.J."/>
            <person name="Whitman W.B."/>
            <person name="Hugenholtz P."/>
            <person name="Klenk H.P."/>
        </authorList>
    </citation>
    <scope>NUCLEOTIDE SEQUENCE [LARGE SCALE GENOMIC DNA]</scope>
    <source>
        <strain evidence="2 3">DSM 45044</strain>
    </source>
</reference>
<evidence type="ECO:0000313" key="2">
    <source>
        <dbReference type="EMBL" id="TWJ08240.1"/>
    </source>
</evidence>